<dbReference type="Pfam" id="PF13445">
    <property type="entry name" value="zf-RING_UBOX"/>
    <property type="match status" value="1"/>
</dbReference>
<dbReference type="SUPFAM" id="SSF57850">
    <property type="entry name" value="RING/U-box"/>
    <property type="match status" value="1"/>
</dbReference>
<evidence type="ECO:0000256" key="2">
    <source>
        <dbReference type="ARBA" id="ARBA00022737"/>
    </source>
</evidence>
<dbReference type="Gene3D" id="2.120.10.30">
    <property type="entry name" value="TolB, C-terminal domain"/>
    <property type="match status" value="2"/>
</dbReference>
<dbReference type="InterPro" id="IPR001258">
    <property type="entry name" value="NHL_repeat"/>
</dbReference>
<name>A0A7R9A371_9CRUS</name>
<accession>A0A7R9A371</accession>
<dbReference type="OrthoDB" id="654191at2759"/>
<evidence type="ECO:0000256" key="7">
    <source>
        <dbReference type="SAM" id="MobiDB-lite"/>
    </source>
</evidence>
<dbReference type="InterPro" id="IPR013083">
    <property type="entry name" value="Znf_RING/FYVE/PHD"/>
</dbReference>
<evidence type="ECO:0000313" key="10">
    <source>
        <dbReference type="Proteomes" id="UP000677054"/>
    </source>
</evidence>
<keyword evidence="4" id="KW-0862">Zinc</keyword>
<dbReference type="GO" id="GO:0000209">
    <property type="term" value="P:protein polyubiquitination"/>
    <property type="evidence" value="ECO:0007669"/>
    <property type="project" value="TreeGrafter"/>
</dbReference>
<dbReference type="PANTHER" id="PTHR24104:SF25">
    <property type="entry name" value="PROTEIN LIN-41"/>
    <property type="match status" value="1"/>
</dbReference>
<keyword evidence="2" id="KW-0677">Repeat</keyword>
<dbReference type="AlphaFoldDB" id="A0A7R9A371"/>
<sequence>MPTAGSMSQRVKARAPRVPFDPKSKTPRRMSQSVTDVITCPICLEVFVGPKMLPCQHTFCLLCLQNYNTGASARRGTFKCPQCRRDVEVPESGMNGFPNNISVQSFIDALTQERVNLNSPANDVAAAGPHQQLLRELEKGHRGVQDQINRFQTKCTSIVSEISLAAEKRIQEIFDEKNALIQQVEASKTQAVCAMEAAAKRIQENIQRLNQEKEGVNAEEVKALLTESATSATFELDLDAKSFTFSLGKSSSLSLKHQITTTGLHRPVGIAVSPWSQEVFAVSTETLRVMVFDLVKGKLVRSFGSKDNFMYPSGIALDGERQEIFVSDKYKHCIHVLSKEGKYLRQLGFKGNTGGHFNSPEGIAVDSQGRVYVCDTGNARVQILDRTGIYMGDLGGTMKIDLLTGKKVVETRFMEPTDVAVGADGTAAVADTGFHRVEVFNVRGGPNEARTKHKVTVDQFFRAHTGAPHCVVVDAHGTILVGDNGNQCIQMLKWDGSFLRTFSDSKIAWVAGIAVTPTYDIVFTDFKKHFIGVIS</sequence>
<dbReference type="Gene3D" id="3.30.40.10">
    <property type="entry name" value="Zinc/RING finger domain, C3HC4 (zinc finger)"/>
    <property type="match status" value="1"/>
</dbReference>
<dbReference type="InterPro" id="IPR011042">
    <property type="entry name" value="6-blade_b-propeller_TolB-like"/>
</dbReference>
<gene>
    <name evidence="9" type="ORF">DSTB1V02_LOCUS1209</name>
</gene>
<feature type="repeat" description="NHL" evidence="6">
    <location>
        <begin position="344"/>
        <end position="387"/>
    </location>
</feature>
<dbReference type="CDD" id="cd05819">
    <property type="entry name" value="NHL"/>
    <property type="match status" value="1"/>
</dbReference>
<evidence type="ECO:0000256" key="5">
    <source>
        <dbReference type="PROSITE-ProRule" id="PRU00175"/>
    </source>
</evidence>
<dbReference type="InterPro" id="IPR001841">
    <property type="entry name" value="Znf_RING"/>
</dbReference>
<dbReference type="EMBL" id="CAJPEV010000109">
    <property type="protein sequence ID" value="CAG0880716.1"/>
    <property type="molecule type" value="Genomic_DNA"/>
</dbReference>
<keyword evidence="3 5" id="KW-0863">Zinc-finger</keyword>
<evidence type="ECO:0000256" key="4">
    <source>
        <dbReference type="ARBA" id="ARBA00022833"/>
    </source>
</evidence>
<evidence type="ECO:0000256" key="6">
    <source>
        <dbReference type="PROSITE-ProRule" id="PRU00504"/>
    </source>
</evidence>
<feature type="domain" description="RING-type" evidence="8">
    <location>
        <begin position="40"/>
        <end position="84"/>
    </location>
</feature>
<dbReference type="PROSITE" id="PS00518">
    <property type="entry name" value="ZF_RING_1"/>
    <property type="match status" value="1"/>
</dbReference>
<dbReference type="PROSITE" id="PS51125">
    <property type="entry name" value="NHL"/>
    <property type="match status" value="2"/>
</dbReference>
<feature type="region of interest" description="Disordered" evidence="7">
    <location>
        <begin position="1"/>
        <end position="30"/>
    </location>
</feature>
<dbReference type="GO" id="GO:0061630">
    <property type="term" value="F:ubiquitin protein ligase activity"/>
    <property type="evidence" value="ECO:0007669"/>
    <property type="project" value="TreeGrafter"/>
</dbReference>
<protein>
    <recommendedName>
        <fullName evidence="8">RING-type domain-containing protein</fullName>
    </recommendedName>
</protein>
<dbReference type="PANTHER" id="PTHR24104">
    <property type="entry name" value="E3 UBIQUITIN-PROTEIN LIGASE NHLRC1-RELATED"/>
    <property type="match status" value="1"/>
</dbReference>
<evidence type="ECO:0000259" key="8">
    <source>
        <dbReference type="PROSITE" id="PS50089"/>
    </source>
</evidence>
<dbReference type="GO" id="GO:0043161">
    <property type="term" value="P:proteasome-mediated ubiquitin-dependent protein catabolic process"/>
    <property type="evidence" value="ECO:0007669"/>
    <property type="project" value="TreeGrafter"/>
</dbReference>
<evidence type="ECO:0000256" key="1">
    <source>
        <dbReference type="ARBA" id="ARBA00022723"/>
    </source>
</evidence>
<dbReference type="SUPFAM" id="SSF101898">
    <property type="entry name" value="NHL repeat"/>
    <property type="match status" value="1"/>
</dbReference>
<dbReference type="EMBL" id="LR899626">
    <property type="protein sequence ID" value="CAD7241209.1"/>
    <property type="molecule type" value="Genomic_DNA"/>
</dbReference>
<dbReference type="Pfam" id="PF01436">
    <property type="entry name" value="NHL"/>
    <property type="match status" value="3"/>
</dbReference>
<dbReference type="InterPro" id="IPR027370">
    <property type="entry name" value="Znf-RING_euk"/>
</dbReference>
<keyword evidence="10" id="KW-1185">Reference proteome</keyword>
<dbReference type="GO" id="GO:0008270">
    <property type="term" value="F:zinc ion binding"/>
    <property type="evidence" value="ECO:0007669"/>
    <property type="project" value="UniProtKB-KW"/>
</dbReference>
<dbReference type="PROSITE" id="PS50089">
    <property type="entry name" value="ZF_RING_2"/>
    <property type="match status" value="1"/>
</dbReference>
<organism evidence="9">
    <name type="scientific">Darwinula stevensoni</name>
    <dbReference type="NCBI Taxonomy" id="69355"/>
    <lineage>
        <taxon>Eukaryota</taxon>
        <taxon>Metazoa</taxon>
        <taxon>Ecdysozoa</taxon>
        <taxon>Arthropoda</taxon>
        <taxon>Crustacea</taxon>
        <taxon>Oligostraca</taxon>
        <taxon>Ostracoda</taxon>
        <taxon>Podocopa</taxon>
        <taxon>Podocopida</taxon>
        <taxon>Darwinulocopina</taxon>
        <taxon>Darwinuloidea</taxon>
        <taxon>Darwinulidae</taxon>
        <taxon>Darwinula</taxon>
    </lineage>
</organism>
<feature type="repeat" description="NHL" evidence="6">
    <location>
        <begin position="297"/>
        <end position="340"/>
    </location>
</feature>
<keyword evidence="1" id="KW-0479">Metal-binding</keyword>
<dbReference type="SMART" id="SM00184">
    <property type="entry name" value="RING"/>
    <property type="match status" value="1"/>
</dbReference>
<dbReference type="InterPro" id="IPR017907">
    <property type="entry name" value="Znf_RING_CS"/>
</dbReference>
<proteinExistence type="predicted"/>
<dbReference type="Proteomes" id="UP000677054">
    <property type="component" value="Unassembled WGS sequence"/>
</dbReference>
<evidence type="ECO:0000256" key="3">
    <source>
        <dbReference type="ARBA" id="ARBA00022771"/>
    </source>
</evidence>
<evidence type="ECO:0000313" key="9">
    <source>
        <dbReference type="EMBL" id="CAD7241209.1"/>
    </source>
</evidence>
<reference evidence="9" key="1">
    <citation type="submission" date="2020-11" db="EMBL/GenBank/DDBJ databases">
        <authorList>
            <person name="Tran Van P."/>
        </authorList>
    </citation>
    <scope>NUCLEOTIDE SEQUENCE</scope>
</reference>
<dbReference type="InterPro" id="IPR050952">
    <property type="entry name" value="TRIM-NHL_E3_ligases"/>
</dbReference>